<comment type="caution">
    <text evidence="3">The sequence shown here is derived from an EMBL/GenBank/DDBJ whole genome shotgun (WGS) entry which is preliminary data.</text>
</comment>
<keyword evidence="2" id="KW-0472">Membrane</keyword>
<proteinExistence type="predicted"/>
<name>A0AAV9Y362_9CRYT</name>
<gene>
    <name evidence="3" type="ORF">RS030_213284</name>
</gene>
<sequence length="448" mass="51527">MHSTNGNVYNRQKSYGTIPNHVYGVSSGLSMQTVQDMAGVSGAYMNFNTFSSKENSEPIMFDSKKSFFNSVKYRRFKKRYASLLGLVVVICFLGGVYWILHSRRDHHSYRDNSAAAINKSNGNVYEDEALKITSDNINEQFMNKHHEHIHSSDYDIQGNDWSDFEEDWLDEHDFYEEEIDDIEDVEHNRSHYAKLIDEVDSPKQVEDSSTSDKPLISTDNNQLPSEVKGEIPPKPLSEAHVYDDSVVYFPKTIHLLGRVGSNSEVNGKYTIMMHPYHEESPWVHAGRLIWYKIGKGNIGNHYIFYEKKLHNWVITNKFDLLSPDPIAFLPDHGVMPVKGVGKHGCKAQHYWYFREKNDDNTHRLVMDRSVLVTDDGILIDSISTDHSENKNHANLNSGSSTNQEVIGLRLHKNQIHIDHKYHSSSYSSNDPHGKHNEIEDPYNRIVNQ</sequence>
<dbReference type="AlphaFoldDB" id="A0AAV9Y362"/>
<keyword evidence="2" id="KW-0812">Transmembrane</keyword>
<reference evidence="3 4" key="1">
    <citation type="submission" date="2023-10" db="EMBL/GenBank/DDBJ databases">
        <title>Comparative genomics analysis reveals potential genetic determinants of host preference in Cryptosporidium xiaoi.</title>
        <authorList>
            <person name="Xiao L."/>
            <person name="Li J."/>
        </authorList>
    </citation>
    <scope>NUCLEOTIDE SEQUENCE [LARGE SCALE GENOMIC DNA]</scope>
    <source>
        <strain evidence="3 4">52996</strain>
    </source>
</reference>
<feature type="compositionally biased region" description="Polar residues" evidence="1">
    <location>
        <begin position="207"/>
        <end position="224"/>
    </location>
</feature>
<evidence type="ECO:0000256" key="2">
    <source>
        <dbReference type="SAM" id="Phobius"/>
    </source>
</evidence>
<protein>
    <submittedName>
        <fullName evidence="3">Uncharacterized protein</fullName>
    </submittedName>
</protein>
<evidence type="ECO:0000313" key="4">
    <source>
        <dbReference type="Proteomes" id="UP001311799"/>
    </source>
</evidence>
<dbReference type="EMBL" id="JAWDEY010000013">
    <property type="protein sequence ID" value="KAK6589231.1"/>
    <property type="molecule type" value="Genomic_DNA"/>
</dbReference>
<evidence type="ECO:0000313" key="3">
    <source>
        <dbReference type="EMBL" id="KAK6589231.1"/>
    </source>
</evidence>
<feature type="compositionally biased region" description="Basic and acidic residues" evidence="1">
    <location>
        <begin position="431"/>
        <end position="442"/>
    </location>
</feature>
<feature type="transmembrane region" description="Helical" evidence="2">
    <location>
        <begin position="80"/>
        <end position="100"/>
    </location>
</feature>
<feature type="region of interest" description="Disordered" evidence="1">
    <location>
        <begin position="421"/>
        <end position="448"/>
    </location>
</feature>
<feature type="region of interest" description="Disordered" evidence="1">
    <location>
        <begin position="198"/>
        <end position="234"/>
    </location>
</feature>
<accession>A0AAV9Y362</accession>
<dbReference type="Proteomes" id="UP001311799">
    <property type="component" value="Unassembled WGS sequence"/>
</dbReference>
<keyword evidence="4" id="KW-1185">Reference proteome</keyword>
<evidence type="ECO:0000256" key="1">
    <source>
        <dbReference type="SAM" id="MobiDB-lite"/>
    </source>
</evidence>
<keyword evidence="2" id="KW-1133">Transmembrane helix</keyword>
<organism evidence="3 4">
    <name type="scientific">Cryptosporidium xiaoi</name>
    <dbReference type="NCBI Taxonomy" id="659607"/>
    <lineage>
        <taxon>Eukaryota</taxon>
        <taxon>Sar</taxon>
        <taxon>Alveolata</taxon>
        <taxon>Apicomplexa</taxon>
        <taxon>Conoidasida</taxon>
        <taxon>Coccidia</taxon>
        <taxon>Eucoccidiorida</taxon>
        <taxon>Eimeriorina</taxon>
        <taxon>Cryptosporidiidae</taxon>
        <taxon>Cryptosporidium</taxon>
    </lineage>
</organism>